<organism evidence="2 3">
    <name type="scientific">Methylocaldum szegediense</name>
    <dbReference type="NCBI Taxonomy" id="73780"/>
    <lineage>
        <taxon>Bacteria</taxon>
        <taxon>Pseudomonadati</taxon>
        <taxon>Pseudomonadota</taxon>
        <taxon>Gammaproteobacteria</taxon>
        <taxon>Methylococcales</taxon>
        <taxon>Methylococcaceae</taxon>
        <taxon>Methylocaldum</taxon>
    </lineage>
</organism>
<evidence type="ECO:0000256" key="1">
    <source>
        <dbReference type="SAM" id="MobiDB-lite"/>
    </source>
</evidence>
<reference evidence="2 3" key="1">
    <citation type="submission" date="2023-03" db="EMBL/GenBank/DDBJ databases">
        <authorList>
            <person name="Pearce D."/>
        </authorList>
    </citation>
    <scope>NUCLEOTIDE SEQUENCE [LARGE SCALE GENOMIC DNA]</scope>
    <source>
        <strain evidence="2">Msz</strain>
    </source>
</reference>
<keyword evidence="3" id="KW-1185">Reference proteome</keyword>
<gene>
    <name evidence="2" type="ORF">MSZNOR_2525</name>
</gene>
<evidence type="ECO:0000313" key="3">
    <source>
        <dbReference type="Proteomes" id="UP001162030"/>
    </source>
</evidence>
<sequence>MKCGSTPFNRGERRETGRHQLGGPGALSLQPFWRRAKGFAAIGNANNPLFTGKRV</sequence>
<protein>
    <submittedName>
        <fullName evidence="2">Uncharacterized protein</fullName>
    </submittedName>
</protein>
<evidence type="ECO:0000313" key="2">
    <source>
        <dbReference type="EMBL" id="CAI8851803.1"/>
    </source>
</evidence>
<dbReference type="EMBL" id="OX458333">
    <property type="protein sequence ID" value="CAI8851803.1"/>
    <property type="molecule type" value="Genomic_DNA"/>
</dbReference>
<accession>A0ABM9I2M5</accession>
<dbReference type="Proteomes" id="UP001162030">
    <property type="component" value="Chromosome"/>
</dbReference>
<proteinExistence type="predicted"/>
<feature type="region of interest" description="Disordered" evidence="1">
    <location>
        <begin position="1"/>
        <end position="26"/>
    </location>
</feature>
<name>A0ABM9I2M5_9GAMM</name>